<feature type="domain" description="LysM" evidence="1">
    <location>
        <begin position="167"/>
        <end position="228"/>
    </location>
</feature>
<dbReference type="InterPro" id="IPR018392">
    <property type="entry name" value="LysM"/>
</dbReference>
<dbReference type="InterPro" id="IPR036779">
    <property type="entry name" value="LysM_dom_sf"/>
</dbReference>
<dbReference type="PANTHER" id="PTHR34700:SF4">
    <property type="entry name" value="PHAGE-LIKE ELEMENT PBSX PROTEIN XKDP"/>
    <property type="match status" value="1"/>
</dbReference>
<name>A0A3E2UDQ9_9FIRM</name>
<dbReference type="Pfam" id="PF01476">
    <property type="entry name" value="LysM"/>
    <property type="match status" value="1"/>
</dbReference>
<dbReference type="RefSeq" id="WP_117527897.1">
    <property type="nucleotide sequence ID" value="NZ_JAQCXC010000018.1"/>
</dbReference>
<comment type="caution">
    <text evidence="2">The sequence shown here is derived from an EMBL/GenBank/DDBJ whole genome shotgun (WGS) entry which is preliminary data.</text>
</comment>
<dbReference type="SUPFAM" id="SSF54106">
    <property type="entry name" value="LysM domain"/>
    <property type="match status" value="1"/>
</dbReference>
<dbReference type="PANTHER" id="PTHR34700">
    <property type="entry name" value="POTASSIUM BINDING PROTEIN KBP"/>
    <property type="match status" value="1"/>
</dbReference>
<evidence type="ECO:0000259" key="1">
    <source>
        <dbReference type="PROSITE" id="PS51782"/>
    </source>
</evidence>
<dbReference type="SMART" id="SM00257">
    <property type="entry name" value="LysM"/>
    <property type="match status" value="1"/>
</dbReference>
<dbReference type="InterPro" id="IPR052196">
    <property type="entry name" value="Bact_Kbp"/>
</dbReference>
<proteinExistence type="predicted"/>
<evidence type="ECO:0000313" key="2">
    <source>
        <dbReference type="EMBL" id="RGB94332.1"/>
    </source>
</evidence>
<dbReference type="Proteomes" id="UP000260783">
    <property type="component" value="Unassembled WGS sequence"/>
</dbReference>
<dbReference type="PROSITE" id="PS51782">
    <property type="entry name" value="LYSM"/>
    <property type="match status" value="1"/>
</dbReference>
<reference evidence="2 3" key="1">
    <citation type="submission" date="2018-08" db="EMBL/GenBank/DDBJ databases">
        <title>A genome reference for cultivated species of the human gut microbiota.</title>
        <authorList>
            <person name="Zou Y."/>
            <person name="Xue W."/>
            <person name="Luo G."/>
        </authorList>
    </citation>
    <scope>NUCLEOTIDE SEQUENCE [LARGE SCALE GENOMIC DNA]</scope>
    <source>
        <strain evidence="2 3">AF29-11BH</strain>
    </source>
</reference>
<accession>A0A3E2UDQ9</accession>
<gene>
    <name evidence="2" type="ORF">DWZ04_13655</name>
</gene>
<protein>
    <submittedName>
        <fullName evidence="2">LysM peptidoglycan-binding domain-containing protein</fullName>
    </submittedName>
</protein>
<organism evidence="2 3">
    <name type="scientific">Faecalibacterium prausnitzii</name>
    <dbReference type="NCBI Taxonomy" id="853"/>
    <lineage>
        <taxon>Bacteria</taxon>
        <taxon>Bacillati</taxon>
        <taxon>Bacillota</taxon>
        <taxon>Clostridia</taxon>
        <taxon>Eubacteriales</taxon>
        <taxon>Oscillospiraceae</taxon>
        <taxon>Faecalibacterium</taxon>
    </lineage>
</organism>
<dbReference type="CDD" id="cd00118">
    <property type="entry name" value="LysM"/>
    <property type="match status" value="1"/>
</dbReference>
<dbReference type="EMBL" id="QVEW01000018">
    <property type="protein sequence ID" value="RGB94332.1"/>
    <property type="molecule type" value="Genomic_DNA"/>
</dbReference>
<dbReference type="AlphaFoldDB" id="A0A3E2UDQ9"/>
<evidence type="ECO:0000313" key="3">
    <source>
        <dbReference type="Proteomes" id="UP000260783"/>
    </source>
</evidence>
<sequence length="229" mass="25368">MICLIPAGGGTPFFFTPLPEQVEVKYGAKYQTFDTISRGTVKVPRGTDVTEVSWSGEFFGFPRRNETIVNRMFWTLPAAARSIIEEYVDNETVLTLIITDIWLNIDVTISSFHTTGYGAFGNLKYDISFAQKKPLEIYTTDELNTDSYVKKTNPRTDLAAASTGSGQSYTVSSGDSLWKIAQKQYGDGSKWKKIYDANKDAIEAAAKKHGKKSSDSGKWIYPGASLIIP</sequence>
<dbReference type="Gene3D" id="3.10.350.10">
    <property type="entry name" value="LysM domain"/>
    <property type="match status" value="1"/>
</dbReference>